<reference evidence="13 14" key="1">
    <citation type="submission" date="2017-09" db="EMBL/GenBank/DDBJ databases">
        <title>WGS assembly of Aquilegia coerulea Goldsmith.</title>
        <authorList>
            <person name="Hodges S."/>
            <person name="Kramer E."/>
            <person name="Nordborg M."/>
            <person name="Tomkins J."/>
            <person name="Borevitz J."/>
            <person name="Derieg N."/>
            <person name="Yan J."/>
            <person name="Mihaltcheva S."/>
            <person name="Hayes R.D."/>
            <person name="Rokhsar D."/>
        </authorList>
    </citation>
    <scope>NUCLEOTIDE SEQUENCE [LARGE SCALE GENOMIC DNA]</scope>
    <source>
        <strain evidence="14">cv. Goldsmith</strain>
    </source>
</reference>
<protein>
    <recommendedName>
        <fullName evidence="12">ABC transporter domain-containing protein</fullName>
    </recommendedName>
</protein>
<evidence type="ECO:0000259" key="12">
    <source>
        <dbReference type="PROSITE" id="PS50893"/>
    </source>
</evidence>
<feature type="transmembrane region" description="Helical" evidence="11">
    <location>
        <begin position="1269"/>
        <end position="1294"/>
    </location>
</feature>
<feature type="transmembrane region" description="Helical" evidence="11">
    <location>
        <begin position="553"/>
        <end position="572"/>
    </location>
</feature>
<keyword evidence="4 11" id="KW-0812">Transmembrane</keyword>
<dbReference type="Pfam" id="PF00005">
    <property type="entry name" value="ABC_tran"/>
    <property type="match status" value="4"/>
</dbReference>
<dbReference type="CDD" id="cd03232">
    <property type="entry name" value="ABCG_PDR_domain2"/>
    <property type="match status" value="2"/>
</dbReference>
<dbReference type="SMART" id="SM00382">
    <property type="entry name" value="AAA"/>
    <property type="match status" value="4"/>
</dbReference>
<evidence type="ECO:0000256" key="1">
    <source>
        <dbReference type="ARBA" id="ARBA00004141"/>
    </source>
</evidence>
<dbReference type="Proteomes" id="UP000230069">
    <property type="component" value="Unassembled WGS sequence"/>
</dbReference>
<feature type="transmembrane region" description="Helical" evidence="11">
    <location>
        <begin position="604"/>
        <end position="627"/>
    </location>
</feature>
<comment type="similarity">
    <text evidence="2">Belongs to the ABC transporter superfamily. ABCG family. PDR (TC 3.A.1.205) subfamily.</text>
</comment>
<dbReference type="Gene3D" id="3.40.50.300">
    <property type="entry name" value="P-loop containing nucleotide triphosphate hydrolases"/>
    <property type="match status" value="4"/>
</dbReference>
<dbReference type="FunFam" id="3.40.50.300:FF:000179">
    <property type="entry name" value="ABC transporter G family member 34"/>
    <property type="match status" value="2"/>
</dbReference>
<dbReference type="GO" id="GO:0016020">
    <property type="term" value="C:membrane"/>
    <property type="evidence" value="ECO:0007669"/>
    <property type="project" value="UniProtKB-SubCell"/>
</dbReference>
<dbReference type="OrthoDB" id="245989at2759"/>
<feature type="transmembrane region" description="Helical" evidence="11">
    <location>
        <begin position="2723"/>
        <end position="2750"/>
    </location>
</feature>
<dbReference type="Pfam" id="PF01061">
    <property type="entry name" value="ABC2_membrane"/>
    <property type="match status" value="4"/>
</dbReference>
<dbReference type="InterPro" id="IPR013581">
    <property type="entry name" value="PDR_assoc"/>
</dbReference>
<organism evidence="13 14">
    <name type="scientific">Aquilegia coerulea</name>
    <name type="common">Rocky mountain columbine</name>
    <dbReference type="NCBI Taxonomy" id="218851"/>
    <lineage>
        <taxon>Eukaryota</taxon>
        <taxon>Viridiplantae</taxon>
        <taxon>Streptophyta</taxon>
        <taxon>Embryophyta</taxon>
        <taxon>Tracheophyta</taxon>
        <taxon>Spermatophyta</taxon>
        <taxon>Magnoliopsida</taxon>
        <taxon>Ranunculales</taxon>
        <taxon>Ranunculaceae</taxon>
        <taxon>Thalictroideae</taxon>
        <taxon>Aquilegia</taxon>
    </lineage>
</organism>
<dbReference type="Pfam" id="PF19055">
    <property type="entry name" value="ABC2_membrane_7"/>
    <property type="match status" value="2"/>
</dbReference>
<dbReference type="FunFam" id="3.40.50.300:FF:000059">
    <property type="entry name" value="ABC transporter G family member 40"/>
    <property type="match status" value="2"/>
</dbReference>
<evidence type="ECO:0000256" key="4">
    <source>
        <dbReference type="ARBA" id="ARBA00022692"/>
    </source>
</evidence>
<feature type="region of interest" description="Disordered" evidence="10">
    <location>
        <begin position="787"/>
        <end position="828"/>
    </location>
</feature>
<sequence length="2897" mass="328016">MENVDLYSVSSLRRSNSSLWRNSTADVFSRSCREEDEEEALKWAAIEKLPTYSRMRKGILTREEGGFAEIDVHSLGFQEKRQLVERLVRVAEEDNEKFLLKLKNRIDCVGICTPTVEVRFENLNINAEAYVGGRALPTLLNFFINMIEGFFGYLRVLRGRKRPFTILQNVSGIIKPGRLTLLLGPPSSGKTTWLLALAGKLDSGLKVSGRITYNGHEMNEFVPQRTSAYISQHDLHIGEMTVRETLAFSARCQGVGTGYEMLSELSRREKAANIKPDPDIDIFMKAAAIEGQEANVVTDYILKILGLDECADTFVGNEMVRGISGGQKRRVTTGEMLVGPWKTLFMDEISTGLDSSTTFQIIKALRQSIHILNGTAVISLLQPAPETYELFDDIVLLSEGQIVYQGPREHVLEFFEFMGFKCPERKGVADFLQEVTSNKDQEQYWENKDEPYLFISVKKFAEAFNSFHIGHRLRDELATPYDKSKSHPAALMTTKYGVNKKELLKACMSREYLLMKRNKFVYIVQSVNIIITALIVMTLFLRTNMPRDDGSDGGIYLGALFFSINQIMFSGFSDLSMTIAKLPIFYKQRDCLFYPAWAYSLPLWILKIPITFIEIGIWVFVTYYVIGFDPNVERLFRQYLLLISVHQMSSALFRFMAALGRNTIVANTFGSFALLVLMTLGGFILSRNDIKKWWIWGYWVSPMMYGQNALAVNEFLGNQWRKVLPNTTEPLGVMVLKSRGFFPEAHWYWIGVGATIGYMFLFNGLFTLALHYLNPFGKPQAVLSEETLNEHSVNRTGEVTGTSSRERGDETKRSMSSGSTSVRAEAITAPNPTMKRGMILPFQPHSITFVDITYSVDMPLEMKSRGVAEDRLELLKRVSGTFRPGVLTALMGVSGAGKTTLMDVLAGRKTGGYIDGSITISGYPKKQETFARISGYCEQNDIHSPNVTVYESLVYSSWLRLPPEVDSATRKMFIEEVMELVELFPLKWAIVGLPGTNGLSTEQRKRLTIAVELVANPSIIFMDEPTSGLDARAAAIVMRTVRNTVDTGRTVVCTIHQPSIDIFEAFDELFLMKRGGQEIYVGPLGRHSCHLISYFEGVEGVCKIKDGYNPATWMLEVTSGAQEDTLKVNFADVYKKSDLYGTNRALMKELSNPPPDSTDLHFSTQYSQTFFTQCLACVWKQYWSYWRNPPYNAVRYFFTFVIALMFGLMFWDIGSERDKQQDLFNAMGSMYAAVLFLGVQNASAVMPVVAVERTVFYRERSAGMYSALAYAFAQVMIEIPYCFVQSITYGIISYALMGFEWNFAKVFWYLFFMFFTLLYFTFYGMMAVAITPNYQIGIIVFSFFTVWNLFSGFLIPRTRMPVWWRWYYWASPVSWTLYGLVVSQYGDVTETFDTGEIKYIKLQFSNVVKQKYRNSTIMTFFQEKKATIAIHDDDDDVDDYRTRRNKRFCCLLFKFIRNASGLWRNTAEEVFSRSSRDEDDEEALKWAALERLPTYDRIRKGILSGLDGQLQEVDIQHLGSQERKNLVERLIRVTEEDNEKFLLKLKQRMDRVKIENPTIEVRFEHLNIGAQAYIGSRALPTVFNVSVNVIEGLLNSLHILPTRKTKLSILNDVSGVLKPGRMTLLLGPPGSGKTTLLLALAGKLDSDLEVSGRITYNGHEMHEFVPRRTSAYISQNDLHIGEMTVRETLAFSARCQGVGTRYDMLAELSRREIAENIKPDPDIDVYMKAAAMEGQKENVITEYILKILGLDICADTMVGNEMIRGISGGQRKRVTTGEMLVGPAKALFMDEISTGLDSSTTYQIVNSLRQSVHILGGTALIALLQPAPETYDLFDDIILLSDGHIVYQGPRENVLEFFETMGFKCPERKGVADFLQEVTSRKDQQQYWARKDQPHYYVSVQEFADAFQSFHVGRKVGDEIRAPFDKKKSHPAALTTSRYGISKKELLKACLDREWLLMKRNSFVYIFKMMQLIIVAFITMTLFLRTEMKHNTVDDGGVFMGAMFFALVTILFNGFAELSMTIAKLPVFYKQRDLLFYPSWAYSLPTWLLRIPISFSEVFLWVGMTYYVIGYDPNVERLFRHYLILLLIDQMAAGLFRVVAGVSRDMVIANTFGSFVLLVVLSLGGYIMSRVDVKKWWIWGYWCSPLTYGQNALSVNEFLGHSWSRTLPNSNKSLGIEILESRGVFTSPNWYWIGAGALIGYIILFNVIFTLALAYLNIGTSQAVLSEEALKEKHANRTGEIDGVELSSRGKRSLNQPNNSGSGNEIARRGVHSGSAITEASGGGSQSKKGMVLPFTPHSITFDDIKYSVDMPEEMKVQGIGEDRLMLLKGISGAFRPGVLTALMGVSGAGKTTLMDVLAGRKTGGYIEGTITISGYPKKQETFARISGYCEQTDIHSPNVTVYESLAYSAWLRLPPEVDSTTRKMFIEEVMELVELKSLRGALVGLPGVNGLSTEQRKRLTIAVELVANPSIIFMDEPTSGLDARAAAIVMRTVRNTVDTGRTVVCTIHQPSIDIFEAFDELFLMKRGGEEIYVGPLGRNSCHLIKYFESINGVPKIRDGYNPATWMLEVTTAAQEENLGIKFVEVYKNSDLFRRNKALIQELGTPPSGSKDLYFSTQYSQPVLTQCLACLWKQHLSYWRDPAYTAVRIFFTAVVAVMFGSIFWKQGAETLRQQDLFNAMGSMYAAVLFIGIQNASAVQPVVAVERTVFYRERAAGMYSALPYAFAQIAIEIPHIFLQTLIYGVAVYAMIDFEWTVAKFMWYFFYMYFTFLYFTYYGMMAVGLTPNQAIAAIVSAAFYSIWNLFAGFVITRPKIPIWWRWYYWACPVAWTLYGLGASQFGDIETTMDNGQTVKAFLDSYFGYTHDSLWWISAGMVGWTVLFAFVFALSIKMFNFQTR</sequence>
<feature type="transmembrane region" description="Helical" evidence="11">
    <location>
        <begin position="2047"/>
        <end position="2069"/>
    </location>
</feature>
<keyword evidence="3" id="KW-0813">Transport</keyword>
<dbReference type="SUPFAM" id="SSF52540">
    <property type="entry name" value="P-loop containing nucleoside triphosphate hydrolases"/>
    <property type="match status" value="4"/>
</dbReference>
<feature type="transmembrane region" description="Helical" evidence="11">
    <location>
        <begin position="1306"/>
        <end position="1330"/>
    </location>
</feature>
<feature type="transmembrane region" description="Helical" evidence="11">
    <location>
        <begin position="1336"/>
        <end position="1355"/>
    </location>
</feature>
<feature type="transmembrane region" description="Helical" evidence="11">
    <location>
        <begin position="1223"/>
        <end position="1249"/>
    </location>
</feature>
<evidence type="ECO:0000256" key="3">
    <source>
        <dbReference type="ARBA" id="ARBA00022448"/>
    </source>
</evidence>
<feature type="domain" description="ABC transporter" evidence="12">
    <location>
        <begin position="1594"/>
        <end position="1867"/>
    </location>
</feature>
<dbReference type="InterPro" id="IPR029481">
    <property type="entry name" value="ABC_trans_N"/>
</dbReference>
<evidence type="ECO:0000256" key="5">
    <source>
        <dbReference type="ARBA" id="ARBA00022737"/>
    </source>
</evidence>
<dbReference type="PANTHER" id="PTHR48040">
    <property type="entry name" value="PLEIOTROPIC DRUG RESISTANCE PROTEIN 1-LIKE ISOFORM X1"/>
    <property type="match status" value="1"/>
</dbReference>
<evidence type="ECO:0000256" key="11">
    <source>
        <dbReference type="SAM" id="Phobius"/>
    </source>
</evidence>
<dbReference type="PROSITE" id="PS50893">
    <property type="entry name" value="ABC_TRANSPORTER_2"/>
    <property type="match status" value="4"/>
</dbReference>
<dbReference type="STRING" id="218851.A0A2G5FBI6"/>
<feature type="transmembrane region" description="Helical" evidence="11">
    <location>
        <begin position="747"/>
        <end position="773"/>
    </location>
</feature>
<feature type="transmembrane region" description="Helical" evidence="11">
    <location>
        <begin position="664"/>
        <end position="685"/>
    </location>
</feature>
<evidence type="ECO:0000313" key="13">
    <source>
        <dbReference type="EMBL" id="PIA65374.1"/>
    </source>
</evidence>
<dbReference type="InParanoid" id="A0A2G5FBI6"/>
<feature type="region of interest" description="Disordered" evidence="10">
    <location>
        <begin position="2241"/>
        <end position="2268"/>
    </location>
</feature>
<name>A0A2G5FBI6_AQUCA</name>
<dbReference type="CDD" id="cd03233">
    <property type="entry name" value="ABCG_PDR_domain1"/>
    <property type="match status" value="2"/>
</dbReference>
<feature type="transmembrane region" description="Helical" evidence="11">
    <location>
        <begin position="2190"/>
        <end position="2216"/>
    </location>
</feature>
<feature type="compositionally biased region" description="Basic and acidic residues" evidence="10">
    <location>
        <begin position="804"/>
        <end position="813"/>
    </location>
</feature>
<evidence type="ECO:0000313" key="14">
    <source>
        <dbReference type="Proteomes" id="UP000230069"/>
    </source>
</evidence>
<keyword evidence="9 11" id="KW-0472">Membrane</keyword>
<dbReference type="GO" id="GO:0016887">
    <property type="term" value="F:ATP hydrolysis activity"/>
    <property type="evidence" value="ECO:0007669"/>
    <property type="project" value="InterPro"/>
</dbReference>
<evidence type="ECO:0000256" key="10">
    <source>
        <dbReference type="SAM" id="MobiDB-lite"/>
    </source>
</evidence>
<feature type="transmembrane region" description="Helical" evidence="11">
    <location>
        <begin position="2081"/>
        <end position="2100"/>
    </location>
</feature>
<feature type="transmembrane region" description="Helical" evidence="11">
    <location>
        <begin position="2106"/>
        <end position="2128"/>
    </location>
</feature>
<dbReference type="Pfam" id="PF14510">
    <property type="entry name" value="ABC_trans_N"/>
    <property type="match status" value="2"/>
</dbReference>
<feature type="transmembrane region" description="Helical" evidence="11">
    <location>
        <begin position="2762"/>
        <end position="2782"/>
    </location>
</feature>
<evidence type="ECO:0000256" key="8">
    <source>
        <dbReference type="ARBA" id="ARBA00022989"/>
    </source>
</evidence>
<evidence type="ECO:0000256" key="7">
    <source>
        <dbReference type="ARBA" id="ARBA00022840"/>
    </source>
</evidence>
<accession>A0A2G5FBI6</accession>
<dbReference type="Pfam" id="PF08370">
    <property type="entry name" value="PDR_assoc"/>
    <property type="match status" value="2"/>
</dbReference>
<feature type="transmembrane region" description="Helical" evidence="11">
    <location>
        <begin position="2788"/>
        <end position="2808"/>
    </location>
</feature>
<feature type="compositionally biased region" description="Polar residues" evidence="10">
    <location>
        <begin position="2253"/>
        <end position="2263"/>
    </location>
</feature>
<dbReference type="InterPro" id="IPR043926">
    <property type="entry name" value="ABCG_dom"/>
</dbReference>
<evidence type="ECO:0000256" key="2">
    <source>
        <dbReference type="ARBA" id="ARBA00006012"/>
    </source>
</evidence>
<feature type="transmembrane region" description="Helical" evidence="11">
    <location>
        <begin position="2867"/>
        <end position="2889"/>
    </location>
</feature>
<feature type="transmembrane region" description="Helical" evidence="11">
    <location>
        <begin position="1963"/>
        <end position="1984"/>
    </location>
</feature>
<keyword evidence="8 11" id="KW-1133">Transmembrane helix</keyword>
<comment type="subcellular location">
    <subcellularLocation>
        <location evidence="1">Membrane</location>
        <topology evidence="1">Multi-pass membrane protein</topology>
    </subcellularLocation>
</comment>
<keyword evidence="14" id="KW-1185">Reference proteome</keyword>
<dbReference type="GO" id="GO:0140359">
    <property type="term" value="F:ABC-type transporter activity"/>
    <property type="evidence" value="ECO:0007669"/>
    <property type="project" value="InterPro"/>
</dbReference>
<dbReference type="InterPro" id="IPR034001">
    <property type="entry name" value="ABCG_PDR_1"/>
</dbReference>
<keyword evidence="7" id="KW-0067">ATP-binding</keyword>
<feature type="domain" description="ABC transporter" evidence="12">
    <location>
        <begin position="847"/>
        <end position="1099"/>
    </location>
</feature>
<feature type="transmembrane region" description="Helical" evidence="11">
    <location>
        <begin position="2820"/>
        <end position="2839"/>
    </location>
</feature>
<evidence type="ECO:0000256" key="6">
    <source>
        <dbReference type="ARBA" id="ARBA00022741"/>
    </source>
</evidence>
<feature type="compositionally biased region" description="Polar residues" evidence="10">
    <location>
        <begin position="794"/>
        <end position="803"/>
    </location>
</feature>
<feature type="transmembrane region" description="Helical" evidence="11">
    <location>
        <begin position="2676"/>
        <end position="2703"/>
    </location>
</feature>
<feature type="transmembrane region" description="Helical" evidence="11">
    <location>
        <begin position="520"/>
        <end position="541"/>
    </location>
</feature>
<evidence type="ECO:0000256" key="9">
    <source>
        <dbReference type="ARBA" id="ARBA00023136"/>
    </source>
</evidence>
<feature type="domain" description="ABC transporter" evidence="12">
    <location>
        <begin position="151"/>
        <end position="424"/>
    </location>
</feature>
<dbReference type="PANTHER" id="PTHR48040:SF35">
    <property type="entry name" value="ABC TRANSPORTER G FAMILY MEMBER 39-LIKE"/>
    <property type="match status" value="1"/>
</dbReference>
<dbReference type="InterPro" id="IPR027417">
    <property type="entry name" value="P-loop_NTPase"/>
</dbReference>
<feature type="transmembrane region" description="Helical" evidence="11">
    <location>
        <begin position="2643"/>
        <end position="2664"/>
    </location>
</feature>
<dbReference type="InterPro" id="IPR034003">
    <property type="entry name" value="ABCG_PDR_2"/>
</dbReference>
<dbReference type="GO" id="GO:0005524">
    <property type="term" value="F:ATP binding"/>
    <property type="evidence" value="ECO:0007669"/>
    <property type="project" value="UniProtKB-KW"/>
</dbReference>
<feature type="domain" description="ABC transporter" evidence="12">
    <location>
        <begin position="2300"/>
        <end position="2552"/>
    </location>
</feature>
<dbReference type="InterPro" id="IPR003439">
    <property type="entry name" value="ABC_transporter-like_ATP-bd"/>
</dbReference>
<keyword evidence="5" id="KW-0677">Repeat</keyword>
<feature type="transmembrane region" description="Helical" evidence="11">
    <location>
        <begin position="1996"/>
        <end position="2016"/>
    </location>
</feature>
<dbReference type="InterPro" id="IPR013525">
    <property type="entry name" value="ABC2_TM"/>
</dbReference>
<dbReference type="EMBL" id="KZ305018">
    <property type="protein sequence ID" value="PIA65374.1"/>
    <property type="molecule type" value="Genomic_DNA"/>
</dbReference>
<gene>
    <name evidence="13" type="ORF">AQUCO_00100683v1</name>
</gene>
<feature type="transmembrane region" description="Helical" evidence="11">
    <location>
        <begin position="1193"/>
        <end position="1211"/>
    </location>
</feature>
<dbReference type="InterPro" id="IPR003593">
    <property type="entry name" value="AAA+_ATPase"/>
</dbReference>
<keyword evidence="6" id="KW-0547">Nucleotide-binding</keyword>
<proteinExistence type="inferred from homology"/>